<sequence>MCNDRGNMAKYRDVSEDAPRDACGRVTEIESDVVYKEEFWEFEYVIQGFGRSN</sequence>
<reference evidence="1 2" key="1">
    <citation type="submission" date="2024-01" db="EMBL/GenBank/DDBJ databases">
        <title>Genome assemblies of Stephania.</title>
        <authorList>
            <person name="Yang L."/>
        </authorList>
    </citation>
    <scope>NUCLEOTIDE SEQUENCE [LARGE SCALE GENOMIC DNA]</scope>
    <source>
        <strain evidence="1">YNDBR</strain>
        <tissue evidence="1">Leaf</tissue>
    </source>
</reference>
<proteinExistence type="predicted"/>
<gene>
    <name evidence="1" type="ORF">Syun_027603</name>
</gene>
<evidence type="ECO:0000313" key="2">
    <source>
        <dbReference type="Proteomes" id="UP001420932"/>
    </source>
</evidence>
<dbReference type="EMBL" id="JBBNAF010000012">
    <property type="protein sequence ID" value="KAK9092692.1"/>
    <property type="molecule type" value="Genomic_DNA"/>
</dbReference>
<name>A0AAP0EJ84_9MAGN</name>
<keyword evidence="2" id="KW-1185">Reference proteome</keyword>
<evidence type="ECO:0000313" key="1">
    <source>
        <dbReference type="EMBL" id="KAK9092692.1"/>
    </source>
</evidence>
<comment type="caution">
    <text evidence="1">The sequence shown here is derived from an EMBL/GenBank/DDBJ whole genome shotgun (WGS) entry which is preliminary data.</text>
</comment>
<accession>A0AAP0EJ84</accession>
<protein>
    <submittedName>
        <fullName evidence="1">Uncharacterized protein</fullName>
    </submittedName>
</protein>
<organism evidence="1 2">
    <name type="scientific">Stephania yunnanensis</name>
    <dbReference type="NCBI Taxonomy" id="152371"/>
    <lineage>
        <taxon>Eukaryota</taxon>
        <taxon>Viridiplantae</taxon>
        <taxon>Streptophyta</taxon>
        <taxon>Embryophyta</taxon>
        <taxon>Tracheophyta</taxon>
        <taxon>Spermatophyta</taxon>
        <taxon>Magnoliopsida</taxon>
        <taxon>Ranunculales</taxon>
        <taxon>Menispermaceae</taxon>
        <taxon>Menispermoideae</taxon>
        <taxon>Cissampelideae</taxon>
        <taxon>Stephania</taxon>
    </lineage>
</organism>
<dbReference type="AlphaFoldDB" id="A0AAP0EJ84"/>
<dbReference type="Proteomes" id="UP001420932">
    <property type="component" value="Unassembled WGS sequence"/>
</dbReference>